<dbReference type="EMBL" id="BDRX01000196">
    <property type="protein sequence ID" value="GBG00152.1"/>
    <property type="molecule type" value="Genomic_DNA"/>
</dbReference>
<keyword evidence="9" id="KW-1185">Reference proteome</keyword>
<comment type="similarity">
    <text evidence="2 6">Belongs to the multi antimicrobial extrusion (MATE) (TC 2.A.66.1) family.</text>
</comment>
<feature type="transmembrane region" description="Helical" evidence="6">
    <location>
        <begin position="194"/>
        <end position="220"/>
    </location>
</feature>
<feature type="transmembrane region" description="Helical" evidence="6">
    <location>
        <begin position="270"/>
        <end position="289"/>
    </location>
</feature>
<dbReference type="GO" id="GO:0042910">
    <property type="term" value="F:xenobiotic transmembrane transporter activity"/>
    <property type="evidence" value="ECO:0007669"/>
    <property type="project" value="InterPro"/>
</dbReference>
<protein>
    <recommendedName>
        <fullName evidence="6">Protein DETOXIFICATION</fullName>
    </recommendedName>
    <alternativeName>
        <fullName evidence="6">Multidrug and toxic compound extrusion protein</fullName>
    </alternativeName>
</protein>
<feature type="transmembrane region" description="Helical" evidence="6">
    <location>
        <begin position="411"/>
        <end position="436"/>
    </location>
</feature>
<accession>A0A2V0PK20</accession>
<dbReference type="NCBIfam" id="TIGR00797">
    <property type="entry name" value="matE"/>
    <property type="match status" value="1"/>
</dbReference>
<comment type="subcellular location">
    <subcellularLocation>
        <location evidence="1">Membrane</location>
        <topology evidence="1">Multi-pass membrane protein</topology>
    </subcellularLocation>
</comment>
<feature type="transmembrane region" description="Helical" evidence="6">
    <location>
        <begin position="496"/>
        <end position="520"/>
    </location>
</feature>
<dbReference type="PANTHER" id="PTHR42893">
    <property type="entry name" value="PROTEIN DETOXIFICATION 44, CHLOROPLASTIC-RELATED"/>
    <property type="match status" value="1"/>
</dbReference>
<keyword evidence="5 6" id="KW-0472">Membrane</keyword>
<dbReference type="PANTHER" id="PTHR42893:SF46">
    <property type="entry name" value="PROTEIN DETOXIFICATION 44, CHLOROPLASTIC"/>
    <property type="match status" value="1"/>
</dbReference>
<feature type="transmembrane region" description="Helical" evidence="6">
    <location>
        <begin position="150"/>
        <end position="173"/>
    </location>
</feature>
<dbReference type="InterPro" id="IPR044644">
    <property type="entry name" value="DinF-like"/>
</dbReference>
<feature type="transmembrane region" description="Helical" evidence="6">
    <location>
        <begin position="240"/>
        <end position="258"/>
    </location>
</feature>
<name>A0A2V0PK20_9CHLO</name>
<evidence type="ECO:0000256" key="4">
    <source>
        <dbReference type="ARBA" id="ARBA00022989"/>
    </source>
</evidence>
<feature type="region of interest" description="Disordered" evidence="7">
    <location>
        <begin position="611"/>
        <end position="671"/>
    </location>
</feature>
<keyword evidence="4 6" id="KW-1133">Transmembrane helix</keyword>
<proteinExistence type="inferred from homology"/>
<gene>
    <name evidence="8" type="ORF">Rsub_12971</name>
</gene>
<evidence type="ECO:0000256" key="2">
    <source>
        <dbReference type="ARBA" id="ARBA00010199"/>
    </source>
</evidence>
<feature type="compositionally biased region" description="Low complexity" evidence="7">
    <location>
        <begin position="661"/>
        <end position="671"/>
    </location>
</feature>
<dbReference type="OrthoDB" id="2126698at2759"/>
<dbReference type="Proteomes" id="UP000247498">
    <property type="component" value="Unassembled WGS sequence"/>
</dbReference>
<feature type="compositionally biased region" description="Low complexity" evidence="7">
    <location>
        <begin position="27"/>
        <end position="53"/>
    </location>
</feature>
<evidence type="ECO:0000256" key="5">
    <source>
        <dbReference type="ARBA" id="ARBA00023136"/>
    </source>
</evidence>
<evidence type="ECO:0000313" key="9">
    <source>
        <dbReference type="Proteomes" id="UP000247498"/>
    </source>
</evidence>
<dbReference type="GO" id="GO:0016020">
    <property type="term" value="C:membrane"/>
    <property type="evidence" value="ECO:0007669"/>
    <property type="project" value="UniProtKB-SubCell"/>
</dbReference>
<dbReference type="Pfam" id="PF01554">
    <property type="entry name" value="MatE"/>
    <property type="match status" value="2"/>
</dbReference>
<feature type="transmembrane region" description="Helical" evidence="6">
    <location>
        <begin position="295"/>
        <end position="316"/>
    </location>
</feature>
<comment type="caution">
    <text evidence="6">Lacks conserved residue(s) required for the propagation of feature annotation.</text>
</comment>
<dbReference type="InterPro" id="IPR002528">
    <property type="entry name" value="MATE_fam"/>
</dbReference>
<evidence type="ECO:0000256" key="3">
    <source>
        <dbReference type="ARBA" id="ARBA00022692"/>
    </source>
</evidence>
<evidence type="ECO:0000256" key="6">
    <source>
        <dbReference type="RuleBase" id="RU004914"/>
    </source>
</evidence>
<evidence type="ECO:0000313" key="8">
    <source>
        <dbReference type="EMBL" id="GBG00152.1"/>
    </source>
</evidence>
<organism evidence="8 9">
    <name type="scientific">Raphidocelis subcapitata</name>
    <dbReference type="NCBI Taxonomy" id="307507"/>
    <lineage>
        <taxon>Eukaryota</taxon>
        <taxon>Viridiplantae</taxon>
        <taxon>Chlorophyta</taxon>
        <taxon>core chlorophytes</taxon>
        <taxon>Chlorophyceae</taxon>
        <taxon>CS clade</taxon>
        <taxon>Sphaeropleales</taxon>
        <taxon>Selenastraceae</taxon>
        <taxon>Raphidocelis</taxon>
    </lineage>
</organism>
<feature type="transmembrane region" description="Helical" evidence="6">
    <location>
        <begin position="448"/>
        <end position="467"/>
    </location>
</feature>
<evidence type="ECO:0000256" key="7">
    <source>
        <dbReference type="SAM" id="MobiDB-lite"/>
    </source>
</evidence>
<keyword evidence="3 6" id="KW-0812">Transmembrane</keyword>
<feature type="region of interest" description="Disordered" evidence="7">
    <location>
        <begin position="548"/>
        <end position="595"/>
    </location>
</feature>
<feature type="region of interest" description="Disordered" evidence="7">
    <location>
        <begin position="27"/>
        <end position="73"/>
    </location>
</feature>
<dbReference type="STRING" id="307507.A0A2V0PK20"/>
<sequence length="671" mass="69428">MALGLARAAAGGGVNATARRGGAAAAAATRGAGVPLRLPPRRVGAPRAPGAAPLERRAPRTCPPPAASAADGLPGDPAAALHLACGPHASPEPRAPRLAGLRAKARAQLTSEYDAELFTLALPALASMLLEPIMNVISASMIGHLGTQQMAAVSLGSLAVSFATFTFAFLIFLTTPKIAAAHVNGDAARVSRHAAVGLWLAFGCGLVVTAGLITFSDAIIAALRPPEPAVAAYASEFIRIRAWGILSALVGYVAAGTFRGIKDTVTPLQAAAIATTCNLALSVVFIYGLDMGVAGAALGATLASWVSAAMLISLLFRKRLLRAADAARRPAWREVQPYVSQGLVLAFRMVVTFGIVMYASAMCVRVGAASQAAFEIIRQVWILSIQVFECLNVATQSMAASLLGSGDRAGALALLGRATLLSVGVGAAVGVGLLLLQGPLISVFTSDAAVTGMVLGIMPMIAALMPLDAGASIADGGFIAAGQTNMLSAIQVFGSLAQFAVLSWAAANGAASAFTVWAVLKLMSVFRFAGGAYVHFLSPISAYLPAAGEEQQQQEQEQQEQQEQEQQQQQQQRRQREEEEHEGKQRRHQQPQLELGPEALAGVFALDSGLPAREPVHAPRAPSPEAPSLEQLTGLAPPLPVSVPLASRDGEADGELRRRQAAAPRPADAGV</sequence>
<comment type="caution">
    <text evidence="8">The sequence shown here is derived from an EMBL/GenBank/DDBJ whole genome shotgun (WGS) entry which is preliminary data.</text>
</comment>
<feature type="transmembrane region" description="Helical" evidence="6">
    <location>
        <begin position="337"/>
        <end position="359"/>
    </location>
</feature>
<feature type="compositionally biased region" description="Basic and acidic residues" evidence="7">
    <location>
        <begin position="648"/>
        <end position="658"/>
    </location>
</feature>
<feature type="compositionally biased region" description="Basic and acidic residues" evidence="7">
    <location>
        <begin position="574"/>
        <end position="583"/>
    </location>
</feature>
<dbReference type="GO" id="GO:0015297">
    <property type="term" value="F:antiporter activity"/>
    <property type="evidence" value="ECO:0007669"/>
    <property type="project" value="InterPro"/>
</dbReference>
<dbReference type="FunCoup" id="A0A2V0PK20">
    <property type="interactions" value="469"/>
</dbReference>
<reference evidence="8 9" key="1">
    <citation type="journal article" date="2018" name="Sci. Rep.">
        <title>Raphidocelis subcapitata (=Pseudokirchneriella subcapitata) provides an insight into genome evolution and environmental adaptations in the Sphaeropleales.</title>
        <authorList>
            <person name="Suzuki S."/>
            <person name="Yamaguchi H."/>
            <person name="Nakajima N."/>
            <person name="Kawachi M."/>
        </authorList>
    </citation>
    <scope>NUCLEOTIDE SEQUENCE [LARGE SCALE GENOMIC DNA]</scope>
    <source>
        <strain evidence="8 9">NIES-35</strain>
    </source>
</reference>
<evidence type="ECO:0000256" key="1">
    <source>
        <dbReference type="ARBA" id="ARBA00004141"/>
    </source>
</evidence>
<dbReference type="InParanoid" id="A0A2V0PK20"/>
<dbReference type="AlphaFoldDB" id="A0A2V0PK20"/>